<dbReference type="PROSITE" id="PS51462">
    <property type="entry name" value="NUDIX"/>
    <property type="match status" value="1"/>
</dbReference>
<dbReference type="InterPro" id="IPR015797">
    <property type="entry name" value="NUDIX_hydrolase-like_dom_sf"/>
</dbReference>
<proteinExistence type="predicted"/>
<evidence type="ECO:0000259" key="3">
    <source>
        <dbReference type="PROSITE" id="PS51462"/>
    </source>
</evidence>
<accession>A0ABP4BW92</accession>
<keyword evidence="5" id="KW-1185">Reference proteome</keyword>
<reference evidence="5" key="1">
    <citation type="journal article" date="2019" name="Int. J. Syst. Evol. Microbiol.">
        <title>The Global Catalogue of Microorganisms (GCM) 10K type strain sequencing project: providing services to taxonomists for standard genome sequencing and annotation.</title>
        <authorList>
            <consortium name="The Broad Institute Genomics Platform"/>
            <consortium name="The Broad Institute Genome Sequencing Center for Infectious Disease"/>
            <person name="Wu L."/>
            <person name="Ma J."/>
        </authorList>
    </citation>
    <scope>NUCLEOTIDE SEQUENCE [LARGE SCALE GENOMIC DNA]</scope>
    <source>
        <strain evidence="5">JCM 10696</strain>
    </source>
</reference>
<evidence type="ECO:0000313" key="5">
    <source>
        <dbReference type="Proteomes" id="UP001500665"/>
    </source>
</evidence>
<organism evidence="4 5">
    <name type="scientific">Actinocorallia libanotica</name>
    <dbReference type="NCBI Taxonomy" id="46162"/>
    <lineage>
        <taxon>Bacteria</taxon>
        <taxon>Bacillati</taxon>
        <taxon>Actinomycetota</taxon>
        <taxon>Actinomycetes</taxon>
        <taxon>Streptosporangiales</taxon>
        <taxon>Thermomonosporaceae</taxon>
        <taxon>Actinocorallia</taxon>
    </lineage>
</organism>
<evidence type="ECO:0000313" key="4">
    <source>
        <dbReference type="EMBL" id="GAA0955946.1"/>
    </source>
</evidence>
<dbReference type="EMBL" id="BAAAHH010000017">
    <property type="protein sequence ID" value="GAA0955946.1"/>
    <property type="molecule type" value="Genomic_DNA"/>
</dbReference>
<dbReference type="PROSITE" id="PS00893">
    <property type="entry name" value="NUDIX_BOX"/>
    <property type="match status" value="1"/>
</dbReference>
<comment type="cofactor">
    <cofactor evidence="1">
        <name>Mg(2+)</name>
        <dbReference type="ChEBI" id="CHEBI:18420"/>
    </cofactor>
</comment>
<gene>
    <name evidence="4" type="ORF">GCM10009550_41450</name>
</gene>
<evidence type="ECO:0000256" key="1">
    <source>
        <dbReference type="ARBA" id="ARBA00001946"/>
    </source>
</evidence>
<dbReference type="SUPFAM" id="SSF55811">
    <property type="entry name" value="Nudix"/>
    <property type="match status" value="1"/>
</dbReference>
<comment type="caution">
    <text evidence="4">The sequence shown here is derived from an EMBL/GenBank/DDBJ whole genome shotgun (WGS) entry which is preliminary data.</text>
</comment>
<dbReference type="PANTHER" id="PTHR43046">
    <property type="entry name" value="GDP-MANNOSE MANNOSYL HYDROLASE"/>
    <property type="match status" value="1"/>
</dbReference>
<dbReference type="PANTHER" id="PTHR43046:SF14">
    <property type="entry name" value="MUTT_NUDIX FAMILY PROTEIN"/>
    <property type="match status" value="1"/>
</dbReference>
<dbReference type="InterPro" id="IPR000086">
    <property type="entry name" value="NUDIX_hydrolase_dom"/>
</dbReference>
<keyword evidence="2" id="KW-0378">Hydrolase</keyword>
<dbReference type="Gene3D" id="3.90.79.10">
    <property type="entry name" value="Nucleoside Triphosphate Pyrophosphohydrolase"/>
    <property type="match status" value="1"/>
</dbReference>
<protein>
    <submittedName>
        <fullName evidence="4">NUDIX domain-containing protein</fullName>
    </submittedName>
</protein>
<name>A0ABP4BW92_9ACTN</name>
<evidence type="ECO:0000256" key="2">
    <source>
        <dbReference type="ARBA" id="ARBA00022801"/>
    </source>
</evidence>
<sequence length="150" mass="16364">MITHPTASAVILTDDRVLLLKSTKGTGSYIYPGGHVENEDPATAVLREIREETGLDVELLYRPCFSHPKVAEVPRPFMVMDIGVRDKQIGRHRHIDAVYLARPLAGEVVLNHESSGYLWVPVDEVAALAVPEELPDLITAAAAYAASLVP</sequence>
<dbReference type="InterPro" id="IPR020084">
    <property type="entry name" value="NUDIX_hydrolase_CS"/>
</dbReference>
<dbReference type="Pfam" id="PF00293">
    <property type="entry name" value="NUDIX"/>
    <property type="match status" value="1"/>
</dbReference>
<dbReference type="Proteomes" id="UP001500665">
    <property type="component" value="Unassembled WGS sequence"/>
</dbReference>
<feature type="domain" description="Nudix hydrolase" evidence="3">
    <location>
        <begin position="2"/>
        <end position="142"/>
    </location>
</feature>